<dbReference type="InterPro" id="IPR008139">
    <property type="entry name" value="SaposinB_dom"/>
</dbReference>
<dbReference type="InterPro" id="IPR011001">
    <property type="entry name" value="Saposin-like"/>
</dbReference>
<protein>
    <recommendedName>
        <fullName evidence="3">Saposin B-type domain-containing protein</fullName>
    </recommendedName>
</protein>
<reference evidence="5" key="2">
    <citation type="journal article" date="2016" name="Sci. Rep.">
        <title>Dictyocaulus viviparus genome, variome and transcriptome elucidate lungworm biology and support future intervention.</title>
        <authorList>
            <person name="McNulty S.N."/>
            <person name="Strube C."/>
            <person name="Rosa B.A."/>
            <person name="Martin J.C."/>
            <person name="Tyagi R."/>
            <person name="Choi Y.J."/>
            <person name="Wang Q."/>
            <person name="Hallsworth Pepin K."/>
            <person name="Zhang X."/>
            <person name="Ozersky P."/>
            <person name="Wilson R.K."/>
            <person name="Sternberg P.W."/>
            <person name="Gasser R.B."/>
            <person name="Mitreva M."/>
        </authorList>
    </citation>
    <scope>NUCLEOTIDE SEQUENCE [LARGE SCALE GENOMIC DNA]</scope>
    <source>
        <strain evidence="5">HannoverDv2000</strain>
    </source>
</reference>
<keyword evidence="5" id="KW-1185">Reference proteome</keyword>
<proteinExistence type="predicted"/>
<feature type="signal peptide" evidence="2">
    <location>
        <begin position="1"/>
        <end position="20"/>
    </location>
</feature>
<keyword evidence="1" id="KW-1015">Disulfide bond</keyword>
<gene>
    <name evidence="4" type="ORF">DICVIV_11648</name>
</gene>
<evidence type="ECO:0000259" key="3">
    <source>
        <dbReference type="PROSITE" id="PS50015"/>
    </source>
</evidence>
<dbReference type="SUPFAM" id="SSF47862">
    <property type="entry name" value="Saposin"/>
    <property type="match status" value="1"/>
</dbReference>
<accession>A0A0D8XJ77</accession>
<dbReference type="AlphaFoldDB" id="A0A0D8XJ77"/>
<evidence type="ECO:0000256" key="1">
    <source>
        <dbReference type="ARBA" id="ARBA00023157"/>
    </source>
</evidence>
<reference evidence="4 5" key="1">
    <citation type="submission" date="2013-11" db="EMBL/GenBank/DDBJ databases">
        <title>Draft genome of the bovine lungworm Dictyocaulus viviparus.</title>
        <authorList>
            <person name="Mitreva M."/>
        </authorList>
    </citation>
    <scope>NUCLEOTIDE SEQUENCE [LARGE SCALE GENOMIC DNA]</scope>
    <source>
        <strain evidence="4 5">HannoverDv2000</strain>
    </source>
</reference>
<dbReference type="EMBL" id="KN716674">
    <property type="protein sequence ID" value="KJH42366.1"/>
    <property type="molecule type" value="Genomic_DNA"/>
</dbReference>
<dbReference type="Proteomes" id="UP000053766">
    <property type="component" value="Unassembled WGS sequence"/>
</dbReference>
<sequence length="115" mass="13053">MFNSAPILLILFISVFPAQQEPKPQCGYCIFFIEKIQEELKGIPINETSIRKAAQQVCETYGPERLKGFCEYLGEAVGHLLEELLVKEPQGFKPRKGCEYLGMCPSSDTDYYPLQ</sequence>
<name>A0A0D8XJ77_DICVI</name>
<evidence type="ECO:0000313" key="4">
    <source>
        <dbReference type="EMBL" id="KJH42366.1"/>
    </source>
</evidence>
<evidence type="ECO:0000313" key="5">
    <source>
        <dbReference type="Proteomes" id="UP000053766"/>
    </source>
</evidence>
<evidence type="ECO:0000256" key="2">
    <source>
        <dbReference type="SAM" id="SignalP"/>
    </source>
</evidence>
<keyword evidence="2" id="KW-0732">Signal</keyword>
<feature type="domain" description="Saposin B-type" evidence="3">
    <location>
        <begin position="22"/>
        <end position="108"/>
    </location>
</feature>
<dbReference type="Gene3D" id="1.10.225.10">
    <property type="entry name" value="Saposin-like"/>
    <property type="match status" value="1"/>
</dbReference>
<feature type="chain" id="PRO_5002335681" description="Saposin B-type domain-containing protein" evidence="2">
    <location>
        <begin position="21"/>
        <end position="115"/>
    </location>
</feature>
<organism evidence="4 5">
    <name type="scientific">Dictyocaulus viviparus</name>
    <name type="common">Bovine lungworm</name>
    <dbReference type="NCBI Taxonomy" id="29172"/>
    <lineage>
        <taxon>Eukaryota</taxon>
        <taxon>Metazoa</taxon>
        <taxon>Ecdysozoa</taxon>
        <taxon>Nematoda</taxon>
        <taxon>Chromadorea</taxon>
        <taxon>Rhabditida</taxon>
        <taxon>Rhabditina</taxon>
        <taxon>Rhabditomorpha</taxon>
        <taxon>Strongyloidea</taxon>
        <taxon>Metastrongylidae</taxon>
        <taxon>Dictyocaulus</taxon>
    </lineage>
</organism>
<dbReference type="PROSITE" id="PS50015">
    <property type="entry name" value="SAP_B"/>
    <property type="match status" value="1"/>
</dbReference>